<evidence type="ECO:0000313" key="2">
    <source>
        <dbReference type="EMBL" id="WOK92792.1"/>
    </source>
</evidence>
<name>A0AAQ3JPC6_9LILI</name>
<dbReference type="Proteomes" id="UP001327560">
    <property type="component" value="Chromosome 1"/>
</dbReference>
<evidence type="ECO:0000313" key="3">
    <source>
        <dbReference type="Proteomes" id="UP001327560"/>
    </source>
</evidence>
<evidence type="ECO:0000256" key="1">
    <source>
        <dbReference type="SAM" id="MobiDB-lite"/>
    </source>
</evidence>
<feature type="compositionally biased region" description="Basic and acidic residues" evidence="1">
    <location>
        <begin position="262"/>
        <end position="276"/>
    </location>
</feature>
<feature type="region of interest" description="Disordered" evidence="1">
    <location>
        <begin position="202"/>
        <end position="282"/>
    </location>
</feature>
<accession>A0AAQ3JPC6</accession>
<dbReference type="AlphaFoldDB" id="A0AAQ3JPC6"/>
<sequence>MAAKAQEHKSHRNHESREPFYIKKNIKKNRFHHPFFNNSGIIHRTMEVETMRNGINCLRTLPKNFNSQTLVVVLLFYNYGVILLKGGKQCDLELFLEYIKHLKKFISMVEKSPSQRGTWRKSADQFEPARKSTDCFEPSRKSVEPSGWNFCSYDISSEASPRLLSKTIINNLVRMGAILFLKTLHMGEGAVAAGVIALADRRRGRRNQQVGIPPASSPSRKVKPSGRDSAGKLSVEEGATTLLMKPVNTFGGSGGGRRRRGACGDRRSKKNTRGEEAQPLFF</sequence>
<gene>
    <name evidence="2" type="ORF">Cni_G01484</name>
</gene>
<dbReference type="EMBL" id="CP136890">
    <property type="protein sequence ID" value="WOK92792.1"/>
    <property type="molecule type" value="Genomic_DNA"/>
</dbReference>
<reference evidence="2 3" key="1">
    <citation type="submission" date="2023-10" db="EMBL/GenBank/DDBJ databases">
        <title>Chromosome-scale genome assembly provides insights into flower coloration mechanisms of Canna indica.</title>
        <authorList>
            <person name="Li C."/>
        </authorList>
    </citation>
    <scope>NUCLEOTIDE SEQUENCE [LARGE SCALE GENOMIC DNA]</scope>
    <source>
        <tissue evidence="2">Flower</tissue>
    </source>
</reference>
<proteinExistence type="predicted"/>
<organism evidence="2 3">
    <name type="scientific">Canna indica</name>
    <name type="common">Indian-shot</name>
    <dbReference type="NCBI Taxonomy" id="4628"/>
    <lineage>
        <taxon>Eukaryota</taxon>
        <taxon>Viridiplantae</taxon>
        <taxon>Streptophyta</taxon>
        <taxon>Embryophyta</taxon>
        <taxon>Tracheophyta</taxon>
        <taxon>Spermatophyta</taxon>
        <taxon>Magnoliopsida</taxon>
        <taxon>Liliopsida</taxon>
        <taxon>Zingiberales</taxon>
        <taxon>Cannaceae</taxon>
        <taxon>Canna</taxon>
    </lineage>
</organism>
<keyword evidence="3" id="KW-1185">Reference proteome</keyword>
<protein>
    <submittedName>
        <fullName evidence="2">Uncharacterized protein</fullName>
    </submittedName>
</protein>